<dbReference type="Pfam" id="PF23598">
    <property type="entry name" value="LRR_14"/>
    <property type="match status" value="1"/>
</dbReference>
<dbReference type="InterPro" id="IPR003591">
    <property type="entry name" value="Leu-rich_rpt_typical-subtyp"/>
</dbReference>
<dbReference type="InterPro" id="IPR001611">
    <property type="entry name" value="Leu-rich_rpt"/>
</dbReference>
<dbReference type="SUPFAM" id="SSF52058">
    <property type="entry name" value="L domain-like"/>
    <property type="match status" value="2"/>
</dbReference>
<sequence length="606" mass="68131">MASRKPARNPKFGFQQTRGDNPKTVHPSIFKQARKSGQLNLSGRSLTKVPDEVWRINIDVPEESKTVSLDNTDDRWWEQTDLTKLILASNWLTELSEDIKELSALSVLDIHDNRLESLPQAIRSLSNLVKLDVSRNRLKEFPSCISRCHSLVSLHIEHNELMHIGPEIGDLRKLEELDISNNQLTNLPPEIGYLTKVSRLNVSNNKLQSLPPELGCMDGLRFFDATHNQISVLPSDFGNLMHLEQLYLRHNKLQYLPLLSKCQNLKELHLGNNQLKELTAEHLNHLETLSVLDIRDNKVSVIPDEIVVLTGLQRLDLTNNDLTGLPYAMGTMTALKAVVLDGNPMKSIRRDIIMRGTTEIKKYLVSRMENTDIPVSNKGVHSGQGESGIIGGSGQGVNAHDICQSKALDYSNKKTSDVSDDVWTVAQKGEITSVNLSKNAFTDIPPGMICLSEWLKELNMGMNRITVLNPDIGLYIKLTMLDLRNNQLTSLPNEMYSLFQLRELYISYNRFTSMPSVVYQLKKLENLFADTNKITQIDADGFKGLPMLATLDLQNNNIDQVPPELGNCTQIMSLQLNGNAFRNPRPAILAKGTLALLEYLRSRIVS</sequence>
<accession>A0A8B6CF87</accession>
<dbReference type="Gene3D" id="3.80.10.10">
    <property type="entry name" value="Ribonuclease Inhibitor"/>
    <property type="match status" value="4"/>
</dbReference>
<dbReference type="OrthoDB" id="660555at2759"/>
<dbReference type="PANTHER" id="PTHR48051:SF1">
    <property type="entry name" value="RAS SUPPRESSOR PROTEIN 1"/>
    <property type="match status" value="1"/>
</dbReference>
<dbReference type="SMART" id="SM00364">
    <property type="entry name" value="LRR_BAC"/>
    <property type="match status" value="10"/>
</dbReference>
<dbReference type="PROSITE" id="PS51450">
    <property type="entry name" value="LRR"/>
    <property type="match status" value="5"/>
</dbReference>
<dbReference type="InterPro" id="IPR055414">
    <property type="entry name" value="LRR_R13L4/SHOC2-like"/>
</dbReference>
<evidence type="ECO:0000313" key="6">
    <source>
        <dbReference type="Proteomes" id="UP000596742"/>
    </source>
</evidence>
<comment type="caution">
    <text evidence="5">The sequence shown here is derived from an EMBL/GenBank/DDBJ whole genome shotgun (WGS) entry which is preliminary data.</text>
</comment>
<evidence type="ECO:0000256" key="3">
    <source>
        <dbReference type="SAM" id="MobiDB-lite"/>
    </source>
</evidence>
<evidence type="ECO:0000256" key="1">
    <source>
        <dbReference type="ARBA" id="ARBA00022614"/>
    </source>
</evidence>
<keyword evidence="6" id="KW-1185">Reference proteome</keyword>
<dbReference type="InterPro" id="IPR032675">
    <property type="entry name" value="LRR_dom_sf"/>
</dbReference>
<protein>
    <recommendedName>
        <fullName evidence="4">Disease resistance R13L4/SHOC-2-like LRR domain-containing protein</fullName>
    </recommendedName>
</protein>
<keyword evidence="2" id="KW-0677">Repeat</keyword>
<dbReference type="InterPro" id="IPR050216">
    <property type="entry name" value="LRR_domain-containing"/>
</dbReference>
<dbReference type="FunFam" id="3.80.10.10:FF:000116">
    <property type="entry name" value="Leucine-rich repeat-containing protein 40"/>
    <property type="match status" value="1"/>
</dbReference>
<dbReference type="PANTHER" id="PTHR48051">
    <property type="match status" value="1"/>
</dbReference>
<reference evidence="5" key="1">
    <citation type="submission" date="2018-11" db="EMBL/GenBank/DDBJ databases">
        <authorList>
            <person name="Alioto T."/>
            <person name="Alioto T."/>
        </authorList>
    </citation>
    <scope>NUCLEOTIDE SEQUENCE</scope>
</reference>
<gene>
    <name evidence="5" type="ORF">MGAL_10B024349</name>
</gene>
<dbReference type="Proteomes" id="UP000596742">
    <property type="component" value="Unassembled WGS sequence"/>
</dbReference>
<organism evidence="5 6">
    <name type="scientific">Mytilus galloprovincialis</name>
    <name type="common">Mediterranean mussel</name>
    <dbReference type="NCBI Taxonomy" id="29158"/>
    <lineage>
        <taxon>Eukaryota</taxon>
        <taxon>Metazoa</taxon>
        <taxon>Spiralia</taxon>
        <taxon>Lophotrochozoa</taxon>
        <taxon>Mollusca</taxon>
        <taxon>Bivalvia</taxon>
        <taxon>Autobranchia</taxon>
        <taxon>Pteriomorphia</taxon>
        <taxon>Mytilida</taxon>
        <taxon>Mytiloidea</taxon>
        <taxon>Mytilidae</taxon>
        <taxon>Mytilinae</taxon>
        <taxon>Mytilus</taxon>
    </lineage>
</organism>
<dbReference type="SMART" id="SM00369">
    <property type="entry name" value="LRR_TYP"/>
    <property type="match status" value="13"/>
</dbReference>
<feature type="domain" description="Disease resistance R13L4/SHOC-2-like LRR" evidence="4">
    <location>
        <begin position="85"/>
        <end position="179"/>
    </location>
</feature>
<dbReference type="FunFam" id="3.80.10.10:FF:000193">
    <property type="entry name" value="Leucine-rich repeat-containing protein 40"/>
    <property type="match status" value="1"/>
</dbReference>
<dbReference type="SMART" id="SM00365">
    <property type="entry name" value="LRR_SD22"/>
    <property type="match status" value="4"/>
</dbReference>
<dbReference type="Pfam" id="PF13855">
    <property type="entry name" value="LRR_8"/>
    <property type="match status" value="4"/>
</dbReference>
<dbReference type="GO" id="GO:0005737">
    <property type="term" value="C:cytoplasm"/>
    <property type="evidence" value="ECO:0007669"/>
    <property type="project" value="TreeGrafter"/>
</dbReference>
<proteinExistence type="predicted"/>
<evidence type="ECO:0000259" key="4">
    <source>
        <dbReference type="Pfam" id="PF23598"/>
    </source>
</evidence>
<evidence type="ECO:0000313" key="5">
    <source>
        <dbReference type="EMBL" id="VDI03684.1"/>
    </source>
</evidence>
<dbReference type="AlphaFoldDB" id="A0A8B6CF87"/>
<dbReference type="EMBL" id="UYJE01001614">
    <property type="protein sequence ID" value="VDI03684.1"/>
    <property type="molecule type" value="Genomic_DNA"/>
</dbReference>
<evidence type="ECO:0000256" key="2">
    <source>
        <dbReference type="ARBA" id="ARBA00022737"/>
    </source>
</evidence>
<feature type="region of interest" description="Disordered" evidence="3">
    <location>
        <begin position="1"/>
        <end position="24"/>
    </location>
</feature>
<dbReference type="PRINTS" id="PR00019">
    <property type="entry name" value="LEURICHRPT"/>
</dbReference>
<name>A0A8B6CF87_MYTGA</name>
<keyword evidence="1" id="KW-0433">Leucine-rich repeat</keyword>